<name>A7REV7_NEMVE</name>
<sequence>MKTVAFALTAVLVIVMLPGASGWWNPLWELNYPVPQDTHLEWAGENGELLMKREAPFETLHDEDGSGLDRFWEINQTDFDFLDSCLNRVSTRLLQYCKPGVTPTATIERLALKELYCRTVALGEDGEFCSNWLLLKRCIATEMNAATRLRYLYINNKLHAQCWAQRTVHETQRVLSDLLVQLNDHHGTMKEVREEGQEEIERGKTLLANSMLEVDKAHDALANMERQWDTIETLAMDQMDSQVNLIRIDRNLAKSVNRDVDAFFNAVVHELGTVEQRRSDYDKIIQKTVKGINLETTATNGKVKGFDHDLGTRRTALIHYAKQLELLLNESLDKYKQTEHAMALAMRLEAYVTAVMGFLTNNQQQFLLCDQQLLQDATLHATCLLFAYLLILYVDAPLGSRILVSVVVPLNFVSWAGVRSSLSYQSLAVLVIVIVVGQHLDEANRPLVELALATLLRPRTVHTKEKKRLGKCLMTVVQENKPYVQGTYASPMVPVSSGKKKLKLHEREACDHLSDITRHLHFPMHTTLPTATSTVSEGLLKGDPSDHLAACKGGYQLAFFTLDIDSGKLGFSAQCETRRAVVSCQKYFEY</sequence>
<dbReference type="EMBL" id="DS469507">
    <property type="protein sequence ID" value="EDO49982.1"/>
    <property type="molecule type" value="Genomic_DNA"/>
</dbReference>
<accession>A7REV7</accession>
<feature type="signal peptide" evidence="1">
    <location>
        <begin position="1"/>
        <end position="22"/>
    </location>
</feature>
<proteinExistence type="predicted"/>
<evidence type="ECO:0000313" key="3">
    <source>
        <dbReference type="Proteomes" id="UP000001593"/>
    </source>
</evidence>
<evidence type="ECO:0000256" key="1">
    <source>
        <dbReference type="SAM" id="SignalP"/>
    </source>
</evidence>
<dbReference type="InParanoid" id="A7REV7"/>
<gene>
    <name evidence="2" type="ORF">NEMVEDRAFT_v1g196150</name>
</gene>
<protein>
    <recommendedName>
        <fullName evidence="4">Protein brambleberry</fullName>
    </recommendedName>
</protein>
<dbReference type="PANTHER" id="PTHR33538">
    <property type="entry name" value="PROTEIN GAMETE EXPRESSED 1"/>
    <property type="match status" value="1"/>
</dbReference>
<keyword evidence="3" id="KW-1185">Reference proteome</keyword>
<organism evidence="2 3">
    <name type="scientific">Nematostella vectensis</name>
    <name type="common">Starlet sea anemone</name>
    <dbReference type="NCBI Taxonomy" id="45351"/>
    <lineage>
        <taxon>Eukaryota</taxon>
        <taxon>Metazoa</taxon>
        <taxon>Cnidaria</taxon>
        <taxon>Anthozoa</taxon>
        <taxon>Hexacorallia</taxon>
        <taxon>Actiniaria</taxon>
        <taxon>Edwardsiidae</taxon>
        <taxon>Nematostella</taxon>
    </lineage>
</organism>
<evidence type="ECO:0000313" key="2">
    <source>
        <dbReference type="EMBL" id="EDO49982.1"/>
    </source>
</evidence>
<dbReference type="PANTHER" id="PTHR33538:SF1">
    <property type="entry name" value="PROTEIN BRAMBLEBERRY"/>
    <property type="match status" value="1"/>
</dbReference>
<dbReference type="InterPro" id="IPR040346">
    <property type="entry name" value="GEX1/Brambleberry"/>
</dbReference>
<dbReference type="AlphaFoldDB" id="A7REV7"/>
<reference evidence="2 3" key="1">
    <citation type="journal article" date="2007" name="Science">
        <title>Sea anemone genome reveals ancestral eumetazoan gene repertoire and genomic organization.</title>
        <authorList>
            <person name="Putnam N.H."/>
            <person name="Srivastava M."/>
            <person name="Hellsten U."/>
            <person name="Dirks B."/>
            <person name="Chapman J."/>
            <person name="Salamov A."/>
            <person name="Terry A."/>
            <person name="Shapiro H."/>
            <person name="Lindquist E."/>
            <person name="Kapitonov V.V."/>
            <person name="Jurka J."/>
            <person name="Genikhovich G."/>
            <person name="Grigoriev I.V."/>
            <person name="Lucas S.M."/>
            <person name="Steele R.E."/>
            <person name="Finnerty J.R."/>
            <person name="Technau U."/>
            <person name="Martindale M.Q."/>
            <person name="Rokhsar D.S."/>
        </authorList>
    </citation>
    <scope>NUCLEOTIDE SEQUENCE [LARGE SCALE GENOMIC DNA]</scope>
    <source>
        <strain evidence="3">CH2 X CH6</strain>
    </source>
</reference>
<dbReference type="STRING" id="45351.A7REV7"/>
<evidence type="ECO:0008006" key="4">
    <source>
        <dbReference type="Google" id="ProtNLM"/>
    </source>
</evidence>
<dbReference type="OMA" id="LHEREAC"/>
<keyword evidence="1" id="KW-0732">Signal</keyword>
<dbReference type="Proteomes" id="UP000001593">
    <property type="component" value="Unassembled WGS sequence"/>
</dbReference>
<feature type="chain" id="PRO_5002711229" description="Protein brambleberry" evidence="1">
    <location>
        <begin position="23"/>
        <end position="590"/>
    </location>
</feature>
<dbReference type="HOGENOM" id="CLU_462567_0_0_1"/>